<proteinExistence type="predicted"/>
<protein>
    <recommendedName>
        <fullName evidence="5">Pathway-specific nitrogen regulator</fullName>
    </recommendedName>
</protein>
<keyword evidence="3" id="KW-0472">Membrane</keyword>
<feature type="compositionally biased region" description="Basic and acidic residues" evidence="2">
    <location>
        <begin position="330"/>
        <end position="355"/>
    </location>
</feature>
<gene>
    <name evidence="4" type="ORF">BN869_000012427_1</name>
</gene>
<feature type="region of interest" description="Disordered" evidence="2">
    <location>
        <begin position="933"/>
        <end position="982"/>
    </location>
</feature>
<feature type="compositionally biased region" description="Basic and acidic residues" evidence="2">
    <location>
        <begin position="256"/>
        <end position="272"/>
    </location>
</feature>
<feature type="region of interest" description="Disordered" evidence="2">
    <location>
        <begin position="387"/>
        <end position="653"/>
    </location>
</feature>
<feature type="compositionally biased region" description="Polar residues" evidence="2">
    <location>
        <begin position="454"/>
        <end position="464"/>
    </location>
</feature>
<feature type="transmembrane region" description="Helical" evidence="3">
    <location>
        <begin position="1002"/>
        <end position="1020"/>
    </location>
</feature>
<feature type="compositionally biased region" description="Basic and acidic residues" evidence="2">
    <location>
        <begin position="399"/>
        <end position="411"/>
    </location>
</feature>
<dbReference type="EMBL" id="CDPU01000065">
    <property type="protein sequence ID" value="CEO56369.1"/>
    <property type="molecule type" value="Genomic_DNA"/>
</dbReference>
<feature type="compositionally biased region" description="Acidic residues" evidence="2">
    <location>
        <begin position="112"/>
        <end position="124"/>
    </location>
</feature>
<keyword evidence="1" id="KW-0175">Coiled coil</keyword>
<feature type="compositionally biased region" description="Polar residues" evidence="2">
    <location>
        <begin position="163"/>
        <end position="176"/>
    </location>
</feature>
<keyword evidence="3" id="KW-0812">Transmembrane</keyword>
<name>A0A0B7KGX5_BIOOC</name>
<feature type="compositionally biased region" description="Polar residues" evidence="2">
    <location>
        <begin position="59"/>
        <end position="74"/>
    </location>
</feature>
<feature type="compositionally biased region" description="Basic and acidic residues" evidence="2">
    <location>
        <begin position="549"/>
        <end position="560"/>
    </location>
</feature>
<feature type="region of interest" description="Disordered" evidence="2">
    <location>
        <begin position="886"/>
        <end position="917"/>
    </location>
</feature>
<feature type="region of interest" description="Disordered" evidence="2">
    <location>
        <begin position="45"/>
        <end position="374"/>
    </location>
</feature>
<feature type="region of interest" description="Disordered" evidence="2">
    <location>
        <begin position="1"/>
        <end position="32"/>
    </location>
</feature>
<evidence type="ECO:0000256" key="3">
    <source>
        <dbReference type="SAM" id="Phobius"/>
    </source>
</evidence>
<evidence type="ECO:0000256" key="2">
    <source>
        <dbReference type="SAM" id="MobiDB-lite"/>
    </source>
</evidence>
<feature type="compositionally biased region" description="Basic and acidic residues" evidence="2">
    <location>
        <begin position="280"/>
        <end position="295"/>
    </location>
</feature>
<feature type="compositionally biased region" description="Polar residues" evidence="2">
    <location>
        <begin position="204"/>
        <end position="216"/>
    </location>
</feature>
<sequence length="1267" mass="140174">MPRRNRRQQNQRDLDFEIHEDPPATSEVDETEARDFASALHARRFSNDGYDYHTPRFFNGTTDSNLTKSSTLVNETGDEDEAGHTISSIMDDLQAEKEKLAAAAAPDPNDRIEEDETFGGEMEPDEKAMMDSELEDSASRRESSSTHSLEEGDTAASRRESGISATSSHKSGTVASESRRESILSTTSSHLSGHETSESRRESGISSTSHRTGTDASDSRRVSESAISLTSEHSSDYSGHYTEHAEEGEASFAETSLHEDAATEDTASRRESTVSATSHSTHDRQTDVSDSRRESTASGITHDQYTERSESRRESTMSGSTHDQYTEASASRRESAYSAVSRDHGSDASASRRESAVSGVSYSTDRRSSGRTEALIQKAARDIITEIEKQKGRLSPKPESVDGRQSSRSESRASSNRQSDAHASIKDNQSVRSDSRMSDARPSDVHSVKDNHSTRSNSRMTNARPSEDHESIKDYRRNISGSRPPSARPSDMHTPVPDDFRATVEDEEEELGHNGAADEAEDNNSSQNEHDDDVFSDHSPRSSVGSMSEAEHRKLEDTVTHRHRSTRSSRMSDFSRLEDDQDEEEDFIPTVRGTPRPPFRSPSSVRALQMSSPPPSVIGSPRSSKRTPLPTVSRLGSPMSGMQYSPKKTPPRFKRNTPPLVLLHVTLLPLQWPWGHVLENAHPDDLSQGAKNVRDTWRQLQDRMGDTTCERGILLPHPQEDFEILEERLLEALELPLRRRARILECGHYLGPSNEMTLEEESDTEDEYPESLRHLRSAALERQTHWCGTCQSEIRYDALGAGKVFRIKIYASNGLMKAGAWEACWKEMERVDVELEPIVEPAVQDEISRHALEQEKAMELHQADEEEGELPEEPNASFLEQESSVIYNAPSSPPPPETRVMMSAPPSAPPPGMHEDERRWRDEQRLREIYGHTPSGQHAEHGGAAENTMPSSEYTHRDTPASPSAEAYARREERRQQAPKTDSLPGLLLEAFKVMMQDKKNVMIAIMGVLVLVLALRVGAARDAHRDALMFQPVMEAPTVTVTERAADQQQTTSVVPSVESVSSASVATPSVADVVSENADPDGEKEDETTATEKIIRVVETVTEVSVMVETATVTAPEAATETSAPVEQDTQAQEETIEEKDVEVTLEDGLLEKTEQTVGATEKDVTLEGGETLGATEEVTLEDAVLEKAVEDEVTLEDALEQAVEEETVLEDAVLEKVEEIPEVTEKNVALEDGETLAAAKEDLEVVLEVAQEAEESVKEVEREL</sequence>
<dbReference type="AlphaFoldDB" id="A0A0B7KGX5"/>
<keyword evidence="3" id="KW-1133">Transmembrane helix</keyword>
<feature type="coiled-coil region" evidence="1">
    <location>
        <begin position="1188"/>
        <end position="1266"/>
    </location>
</feature>
<reference evidence="4" key="1">
    <citation type="submission" date="2015-01" db="EMBL/GenBank/DDBJ databases">
        <authorList>
            <person name="Durling Mikael"/>
        </authorList>
    </citation>
    <scope>NUCLEOTIDE SEQUENCE</scope>
</reference>
<feature type="compositionally biased region" description="Basic and acidic residues" evidence="2">
    <location>
        <begin position="10"/>
        <end position="22"/>
    </location>
</feature>
<accession>A0A0B7KGX5</accession>
<evidence type="ECO:0000256" key="1">
    <source>
        <dbReference type="SAM" id="Coils"/>
    </source>
</evidence>
<feature type="compositionally biased region" description="Basic and acidic residues" evidence="2">
    <location>
        <begin position="304"/>
        <end position="315"/>
    </location>
</feature>
<organism evidence="4">
    <name type="scientific">Bionectria ochroleuca</name>
    <name type="common">Gliocladium roseum</name>
    <dbReference type="NCBI Taxonomy" id="29856"/>
    <lineage>
        <taxon>Eukaryota</taxon>
        <taxon>Fungi</taxon>
        <taxon>Dikarya</taxon>
        <taxon>Ascomycota</taxon>
        <taxon>Pezizomycotina</taxon>
        <taxon>Sordariomycetes</taxon>
        <taxon>Hypocreomycetidae</taxon>
        <taxon>Hypocreales</taxon>
        <taxon>Bionectriaceae</taxon>
        <taxon>Clonostachys</taxon>
    </lineage>
</organism>
<feature type="compositionally biased region" description="Basic and acidic residues" evidence="2">
    <location>
        <begin position="192"/>
        <end position="203"/>
    </location>
</feature>
<feature type="compositionally biased region" description="Basic and acidic residues" evidence="2">
    <location>
        <begin position="137"/>
        <end position="161"/>
    </location>
</feature>
<evidence type="ECO:0008006" key="5">
    <source>
        <dbReference type="Google" id="ProtNLM"/>
    </source>
</evidence>
<feature type="compositionally biased region" description="Basic and acidic residues" evidence="2">
    <location>
        <begin position="433"/>
        <end position="453"/>
    </location>
</feature>
<evidence type="ECO:0000313" key="4">
    <source>
        <dbReference type="EMBL" id="CEO56369.1"/>
    </source>
</evidence>
<feature type="compositionally biased region" description="Basic and acidic residues" evidence="2">
    <location>
        <begin position="465"/>
        <end position="477"/>
    </location>
</feature>